<protein>
    <submittedName>
        <fullName evidence="1">Uncharacterized protein</fullName>
    </submittedName>
</protein>
<accession>A0AAV1THY1</accession>
<evidence type="ECO:0000313" key="1">
    <source>
        <dbReference type="EMBL" id="CAK7921506.1"/>
    </source>
</evidence>
<dbReference type="Proteomes" id="UP001162060">
    <property type="component" value="Unassembled WGS sequence"/>
</dbReference>
<dbReference type="EMBL" id="CAKLBY020000058">
    <property type="protein sequence ID" value="CAK7921506.1"/>
    <property type="molecule type" value="Genomic_DNA"/>
</dbReference>
<name>A0AAV1THY1_9STRA</name>
<comment type="caution">
    <text evidence="1">The sequence shown here is derived from an EMBL/GenBank/DDBJ whole genome shotgun (WGS) entry which is preliminary data.</text>
</comment>
<evidence type="ECO:0000313" key="2">
    <source>
        <dbReference type="Proteomes" id="UP001162060"/>
    </source>
</evidence>
<organism evidence="1 2">
    <name type="scientific">Peronospora matthiolae</name>
    <dbReference type="NCBI Taxonomy" id="2874970"/>
    <lineage>
        <taxon>Eukaryota</taxon>
        <taxon>Sar</taxon>
        <taxon>Stramenopiles</taxon>
        <taxon>Oomycota</taxon>
        <taxon>Peronosporomycetes</taxon>
        <taxon>Peronosporales</taxon>
        <taxon>Peronosporaceae</taxon>
        <taxon>Peronospora</taxon>
    </lineage>
</organism>
<proteinExistence type="predicted"/>
<gene>
    <name evidence="1" type="ORF">PM001_LOCUS7176</name>
</gene>
<dbReference type="AlphaFoldDB" id="A0AAV1THY1"/>
<sequence length="79" mass="8504">MASFLELSTCSWTNGVFATTTLTVHELAMILHRHIQPVFKPIAMELAIGGGARSLFGGGARSLRHRPTVSDQGLLSNLL</sequence>
<reference evidence="1" key="1">
    <citation type="submission" date="2024-01" db="EMBL/GenBank/DDBJ databases">
        <authorList>
            <person name="Webb A."/>
        </authorList>
    </citation>
    <scope>NUCLEOTIDE SEQUENCE</scope>
    <source>
        <strain evidence="1">Pm1</strain>
    </source>
</reference>